<dbReference type="InterPro" id="IPR013762">
    <property type="entry name" value="Integrase-like_cat_sf"/>
</dbReference>
<dbReference type="RefSeq" id="WP_117347244.1">
    <property type="nucleotide sequence ID" value="NZ_JAJDKX010000030.1"/>
</dbReference>
<dbReference type="Pfam" id="PF00589">
    <property type="entry name" value="Phage_integrase"/>
    <property type="match status" value="1"/>
</dbReference>
<evidence type="ECO:0000259" key="7">
    <source>
        <dbReference type="PROSITE" id="PS51900"/>
    </source>
</evidence>
<dbReference type="PANTHER" id="PTHR30349:SF41">
    <property type="entry name" value="INTEGRASE_RECOMBINASE PROTEIN MJ0367-RELATED"/>
    <property type="match status" value="1"/>
</dbReference>
<evidence type="ECO:0000259" key="6">
    <source>
        <dbReference type="PROSITE" id="PS51898"/>
    </source>
</evidence>
<keyword evidence="3 5" id="KW-0238">DNA-binding</keyword>
<evidence type="ECO:0000256" key="5">
    <source>
        <dbReference type="PROSITE-ProRule" id="PRU01248"/>
    </source>
</evidence>
<name>A0AAP2XS52_9FIRM</name>
<sequence length="307" mass="36048">MEEKKLTIQEEWLLTKKISVKYSTYCKYESIVTKHINPYLKENKIEELTELHIIHYIDHLINVMNLSTSIVNSIQCTLKAIYRYGERTHGLKKLDFNVIKFSQKSKTKEPLTLEKEMIIWQYCLNNKERISLAMSLGLYAGLRIGEICALKWEDIDLDNSMISITKTVQRLKSENHEQKTQLYILEPKSTSSIRSVILPDFLIEYLKKYNNLYNKDFFILSNKEIPMDPRVIQKNFRKICKANDIDATFHTLRHTYATNCIKTNIDVKTLSETLGHANVNITLNRYVHTSLDFKKQQINKIEPPIKP</sequence>
<keyword evidence="2" id="KW-0229">DNA integration</keyword>
<dbReference type="InterPro" id="IPR004107">
    <property type="entry name" value="Integrase_SAM-like_N"/>
</dbReference>
<evidence type="ECO:0000256" key="4">
    <source>
        <dbReference type="ARBA" id="ARBA00023172"/>
    </source>
</evidence>
<dbReference type="Proteomes" id="UP001204814">
    <property type="component" value="Unassembled WGS sequence"/>
</dbReference>
<evidence type="ECO:0000256" key="3">
    <source>
        <dbReference type="ARBA" id="ARBA00023125"/>
    </source>
</evidence>
<evidence type="ECO:0000256" key="2">
    <source>
        <dbReference type="ARBA" id="ARBA00022908"/>
    </source>
</evidence>
<comment type="similarity">
    <text evidence="1">Belongs to the 'phage' integrase family.</text>
</comment>
<feature type="domain" description="Core-binding (CB)" evidence="7">
    <location>
        <begin position="3"/>
        <end position="86"/>
    </location>
</feature>
<dbReference type="InterPro" id="IPR050090">
    <property type="entry name" value="Tyrosine_recombinase_XerCD"/>
</dbReference>
<dbReference type="InterPro" id="IPR010998">
    <property type="entry name" value="Integrase_recombinase_N"/>
</dbReference>
<keyword evidence="4" id="KW-0233">DNA recombination</keyword>
<gene>
    <name evidence="8" type="ORF">NE542_14755</name>
</gene>
<dbReference type="Pfam" id="PF14659">
    <property type="entry name" value="Phage_int_SAM_3"/>
    <property type="match status" value="1"/>
</dbReference>
<dbReference type="AlphaFoldDB" id="A0AAP2XS52"/>
<reference evidence="8" key="1">
    <citation type="submission" date="2022-06" db="EMBL/GenBank/DDBJ databases">
        <title>Isolation of gut microbiota from human fecal samples.</title>
        <authorList>
            <person name="Pamer E.G."/>
            <person name="Barat B."/>
            <person name="Waligurski E."/>
            <person name="Medina S."/>
            <person name="Paddock L."/>
            <person name="Mostad J."/>
        </authorList>
    </citation>
    <scope>NUCLEOTIDE SEQUENCE</scope>
    <source>
        <strain evidence="8">DFI.6.24</strain>
    </source>
</reference>
<dbReference type="InterPro" id="IPR011010">
    <property type="entry name" value="DNA_brk_join_enz"/>
</dbReference>
<dbReference type="GO" id="GO:0006310">
    <property type="term" value="P:DNA recombination"/>
    <property type="evidence" value="ECO:0007669"/>
    <property type="project" value="UniProtKB-KW"/>
</dbReference>
<organism evidence="8 9">
    <name type="scientific">Faecalibacillus intestinalis</name>
    <dbReference type="NCBI Taxonomy" id="1982626"/>
    <lineage>
        <taxon>Bacteria</taxon>
        <taxon>Bacillati</taxon>
        <taxon>Bacillota</taxon>
        <taxon>Erysipelotrichia</taxon>
        <taxon>Erysipelotrichales</taxon>
        <taxon>Coprobacillaceae</taxon>
        <taxon>Faecalibacillus</taxon>
    </lineage>
</organism>
<dbReference type="InterPro" id="IPR044068">
    <property type="entry name" value="CB"/>
</dbReference>
<protein>
    <submittedName>
        <fullName evidence="8">Site-specific integrase</fullName>
    </submittedName>
</protein>
<evidence type="ECO:0000313" key="9">
    <source>
        <dbReference type="Proteomes" id="UP001204814"/>
    </source>
</evidence>
<comment type="caution">
    <text evidence="8">The sequence shown here is derived from an EMBL/GenBank/DDBJ whole genome shotgun (WGS) entry which is preliminary data.</text>
</comment>
<dbReference type="PROSITE" id="PS51898">
    <property type="entry name" value="TYR_RECOMBINASE"/>
    <property type="match status" value="1"/>
</dbReference>
<dbReference type="CDD" id="cd01189">
    <property type="entry name" value="INT_ICEBs1_C_like"/>
    <property type="match status" value="1"/>
</dbReference>
<dbReference type="PROSITE" id="PS51900">
    <property type="entry name" value="CB"/>
    <property type="match status" value="1"/>
</dbReference>
<dbReference type="PANTHER" id="PTHR30349">
    <property type="entry name" value="PHAGE INTEGRASE-RELATED"/>
    <property type="match status" value="1"/>
</dbReference>
<dbReference type="InterPro" id="IPR002104">
    <property type="entry name" value="Integrase_catalytic"/>
</dbReference>
<dbReference type="Gene3D" id="1.10.443.10">
    <property type="entry name" value="Intergrase catalytic core"/>
    <property type="match status" value="1"/>
</dbReference>
<accession>A0AAP2XS52</accession>
<feature type="domain" description="Tyr recombinase" evidence="6">
    <location>
        <begin position="106"/>
        <end position="299"/>
    </location>
</feature>
<dbReference type="EMBL" id="JANGBO010000026">
    <property type="protein sequence ID" value="MCQ5063078.1"/>
    <property type="molecule type" value="Genomic_DNA"/>
</dbReference>
<proteinExistence type="inferred from homology"/>
<dbReference type="GO" id="GO:0003677">
    <property type="term" value="F:DNA binding"/>
    <property type="evidence" value="ECO:0007669"/>
    <property type="project" value="UniProtKB-UniRule"/>
</dbReference>
<dbReference type="GO" id="GO:0015074">
    <property type="term" value="P:DNA integration"/>
    <property type="evidence" value="ECO:0007669"/>
    <property type="project" value="UniProtKB-KW"/>
</dbReference>
<dbReference type="Gene3D" id="1.10.150.130">
    <property type="match status" value="1"/>
</dbReference>
<dbReference type="SUPFAM" id="SSF56349">
    <property type="entry name" value="DNA breaking-rejoining enzymes"/>
    <property type="match status" value="1"/>
</dbReference>
<evidence type="ECO:0000256" key="1">
    <source>
        <dbReference type="ARBA" id="ARBA00008857"/>
    </source>
</evidence>
<evidence type="ECO:0000313" key="8">
    <source>
        <dbReference type="EMBL" id="MCQ5063078.1"/>
    </source>
</evidence>